<reference evidence="4" key="1">
    <citation type="submission" date="2016-10" db="EMBL/GenBank/DDBJ databases">
        <authorList>
            <person name="Varghese N."/>
            <person name="Submissions S."/>
        </authorList>
    </citation>
    <scope>NUCLEOTIDE SEQUENCE [LARGE SCALE GENOMIC DNA]</scope>
    <source>
        <strain evidence="4">CGMCC 4.5579</strain>
    </source>
</reference>
<feature type="chain" id="PRO_5038773123" evidence="2">
    <location>
        <begin position="27"/>
        <end position="166"/>
    </location>
</feature>
<name>A0A1I5M2Y4_9PSEU</name>
<keyword evidence="2" id="KW-0732">Signal</keyword>
<feature type="compositionally biased region" description="Low complexity" evidence="1">
    <location>
        <begin position="34"/>
        <end position="52"/>
    </location>
</feature>
<gene>
    <name evidence="3" type="ORF">SAMN05421810_101754</name>
</gene>
<dbReference type="AlphaFoldDB" id="A0A1I5M2Y4"/>
<dbReference type="PROSITE" id="PS51257">
    <property type="entry name" value="PROKAR_LIPOPROTEIN"/>
    <property type="match status" value="1"/>
</dbReference>
<accession>A0A1I5M2Y4</accession>
<evidence type="ECO:0000313" key="3">
    <source>
        <dbReference type="EMBL" id="SFP03391.1"/>
    </source>
</evidence>
<dbReference type="OrthoDB" id="3699104at2"/>
<dbReference type="EMBL" id="FOWW01000001">
    <property type="protein sequence ID" value="SFP03391.1"/>
    <property type="molecule type" value="Genomic_DNA"/>
</dbReference>
<dbReference type="RefSeq" id="WP_092527828.1">
    <property type="nucleotide sequence ID" value="NZ_FOWW01000001.1"/>
</dbReference>
<organism evidence="3 4">
    <name type="scientific">Amycolatopsis arida</name>
    <dbReference type="NCBI Taxonomy" id="587909"/>
    <lineage>
        <taxon>Bacteria</taxon>
        <taxon>Bacillati</taxon>
        <taxon>Actinomycetota</taxon>
        <taxon>Actinomycetes</taxon>
        <taxon>Pseudonocardiales</taxon>
        <taxon>Pseudonocardiaceae</taxon>
        <taxon>Amycolatopsis</taxon>
    </lineage>
</organism>
<keyword evidence="4" id="KW-1185">Reference proteome</keyword>
<evidence type="ECO:0000256" key="2">
    <source>
        <dbReference type="SAM" id="SignalP"/>
    </source>
</evidence>
<sequence>MRLDHSSRHLRQLAAASALVLTAALASCGNGDDAAGPEPAPETTTTTQATEPSPDQDGQDYFADGEGHLGEQVTITATVDQELNDRALVLDAGDHGDNDLLVLFEQAPAQDYAEGDSVTVTGTVERFDYERYSDKYGLVEAGIYDAYANEKFLDSATVSEASPTTS</sequence>
<feature type="region of interest" description="Disordered" evidence="1">
    <location>
        <begin position="30"/>
        <end position="69"/>
    </location>
</feature>
<protein>
    <submittedName>
        <fullName evidence="3">Uncharacterized protein</fullName>
    </submittedName>
</protein>
<feature type="signal peptide" evidence="2">
    <location>
        <begin position="1"/>
        <end position="26"/>
    </location>
</feature>
<evidence type="ECO:0000313" key="4">
    <source>
        <dbReference type="Proteomes" id="UP000198727"/>
    </source>
</evidence>
<evidence type="ECO:0000256" key="1">
    <source>
        <dbReference type="SAM" id="MobiDB-lite"/>
    </source>
</evidence>
<proteinExistence type="predicted"/>
<dbReference type="Proteomes" id="UP000198727">
    <property type="component" value="Unassembled WGS sequence"/>
</dbReference>